<dbReference type="PANTHER" id="PTHR48228:SF5">
    <property type="entry name" value="ALPHA-METHYLACYL-COA RACEMASE"/>
    <property type="match status" value="1"/>
</dbReference>
<dbReference type="STRING" id="391936.S7S_07685"/>
<dbReference type="KEGG" id="apac:S7S_07685"/>
<protein>
    <submittedName>
        <fullName evidence="1">Alpha-methylacyl-CoA racemase</fullName>
    </submittedName>
</protein>
<dbReference type="HOGENOM" id="CLU_033975_5_1_6"/>
<dbReference type="SUPFAM" id="SSF89796">
    <property type="entry name" value="CoA-transferase family III (CaiB/BaiF)"/>
    <property type="match status" value="1"/>
</dbReference>
<proteinExistence type="predicted"/>
<dbReference type="RefSeq" id="WP_008735712.1">
    <property type="nucleotide sequence ID" value="NZ_CP004387.1"/>
</dbReference>
<dbReference type="InterPro" id="IPR003673">
    <property type="entry name" value="CoA-Trfase_fam_III"/>
</dbReference>
<dbReference type="Gene3D" id="3.40.50.10540">
    <property type="entry name" value="Crotonobetainyl-coa:carnitine coa-transferase, domain 1"/>
    <property type="match status" value="2"/>
</dbReference>
<dbReference type="Proteomes" id="UP000006764">
    <property type="component" value="Chromosome"/>
</dbReference>
<dbReference type="OrthoDB" id="9058532at2"/>
<dbReference type="AlphaFoldDB" id="A0A0B4XNC3"/>
<reference evidence="1 2" key="1">
    <citation type="journal article" date="2012" name="J. Bacteriol.">
        <title>Genome sequence of an alkane-degrading bacterium, Alcanivorax pacificus type strain W11-5, isolated from deep sea sediment.</title>
        <authorList>
            <person name="Lai Q."/>
            <person name="Shao Z."/>
        </authorList>
    </citation>
    <scope>NUCLEOTIDE SEQUENCE [LARGE SCALE GENOMIC DNA]</scope>
    <source>
        <strain evidence="1 2">W11-5</strain>
    </source>
</reference>
<dbReference type="InterPro" id="IPR044855">
    <property type="entry name" value="CoA-Trfase_III_dom3_sf"/>
</dbReference>
<dbReference type="EMBL" id="CP004387">
    <property type="protein sequence ID" value="AJD47953.1"/>
    <property type="molecule type" value="Genomic_DNA"/>
</dbReference>
<name>A0A0B4XNC3_9GAMM</name>
<dbReference type="InterPro" id="IPR023606">
    <property type="entry name" value="CoA-Trfase_III_dom_1_sf"/>
</dbReference>
<gene>
    <name evidence="1" type="ORF">S7S_07685</name>
</gene>
<dbReference type="Pfam" id="PF02515">
    <property type="entry name" value="CoA_transf_3"/>
    <property type="match status" value="1"/>
</dbReference>
<dbReference type="InterPro" id="IPR050509">
    <property type="entry name" value="CoA-transferase_III"/>
</dbReference>
<evidence type="ECO:0000313" key="2">
    <source>
        <dbReference type="Proteomes" id="UP000006764"/>
    </source>
</evidence>
<organism evidence="1 2">
    <name type="scientific">Isoalcanivorax pacificus W11-5</name>
    <dbReference type="NCBI Taxonomy" id="391936"/>
    <lineage>
        <taxon>Bacteria</taxon>
        <taxon>Pseudomonadati</taxon>
        <taxon>Pseudomonadota</taxon>
        <taxon>Gammaproteobacteria</taxon>
        <taxon>Oceanospirillales</taxon>
        <taxon>Alcanivoracaceae</taxon>
        <taxon>Isoalcanivorax</taxon>
    </lineage>
</organism>
<keyword evidence="2" id="KW-1185">Reference proteome</keyword>
<dbReference type="GO" id="GO:0003824">
    <property type="term" value="F:catalytic activity"/>
    <property type="evidence" value="ECO:0007669"/>
    <property type="project" value="InterPro"/>
</dbReference>
<sequence>MAGPLSTLKVLDFSTLLPGPFGTLILADLGAQVLRVESPTRPDMVRMLPPMAGGISAVHGYLNRSKRSLALDLKKPEAVAVIHRLVQDYDIIVEQFRPGVMNRLGVGYEALREINPGLIYCSITGYGQDGPYRDRAGHDLNYLAIAGMTAYNGRRDSGPAPMALQAADIAGGSCHAVMAILAAVIHRQATGEGQHIDISMTDAAFSLHALTAPQALIAGEDPVLERTQLNGGSFYDCYETRDGRWFSVAGLEPQFFLQFCQAIGRPHLATKGLAMAPDIVAEVKAEIRAAMKEKSFDEWSAIFAGVDACVEPVLSLSEAAEHPQLKARGMVVEVPAGEGTQRQVASPFKFSATAPEYRFAGGMPGAHTREVLAEHGFSDDDIQALMQIGAAM</sequence>
<dbReference type="Gene3D" id="3.30.1540.10">
    <property type="entry name" value="formyl-coa transferase, domain 3"/>
    <property type="match status" value="1"/>
</dbReference>
<evidence type="ECO:0000313" key="1">
    <source>
        <dbReference type="EMBL" id="AJD47953.1"/>
    </source>
</evidence>
<dbReference type="PANTHER" id="PTHR48228">
    <property type="entry name" value="SUCCINYL-COA--D-CITRAMALATE COA-TRANSFERASE"/>
    <property type="match status" value="1"/>
</dbReference>
<accession>A0A0B4XNC3</accession>